<sequence length="311" mass="33626">MTAQRLSNWRSGRHLPDRFDTIAPVLIWLTLRTREHHNHPLDGPAGDRAPVRSMRDWYRLFTDEQSPTAAAALDLKARIDAAEFLLAHPDPARPGENRDNPSGSDSAPAGDSFAAARLTAELKTAILQLSGIDPITGIPVATDVPYGELPADAADLLSATGLITAVAAQLEQVRSMVRWADPKIATLWGRAAPLIEQYRPALEARTALLADAARWNTHPDPHSLYTWQQLTACGRHLHTLPSAIVTTTTQTYRFGDGATAEHIPSPALPFWDASHTAAQRQLTTHRLIMATVIGLIVIGVIAAGIAGILTS</sequence>
<keyword evidence="4" id="KW-1185">Reference proteome</keyword>
<gene>
    <name evidence="3" type="ORF">FK268_17465</name>
</gene>
<evidence type="ECO:0000313" key="3">
    <source>
        <dbReference type="EMBL" id="TWS22797.1"/>
    </source>
</evidence>
<evidence type="ECO:0000256" key="1">
    <source>
        <dbReference type="SAM" id="MobiDB-lite"/>
    </source>
</evidence>
<dbReference type="RefSeq" id="WP_146436373.1">
    <property type="nucleotide sequence ID" value="NZ_VIGV01000006.1"/>
</dbReference>
<evidence type="ECO:0000313" key="4">
    <source>
        <dbReference type="Proteomes" id="UP000319792"/>
    </source>
</evidence>
<reference evidence="3 4" key="1">
    <citation type="submission" date="2019-06" db="EMBL/GenBank/DDBJ databases">
        <authorList>
            <person name="Teng J.L.L."/>
            <person name="Lee H.H."/>
            <person name="Lau S.K.P."/>
            <person name="Woo P.C.Y."/>
        </authorList>
    </citation>
    <scope>NUCLEOTIDE SEQUENCE [LARGE SCALE GENOMIC DNA]</scope>
    <source>
        <strain evidence="3 4">HKU70</strain>
    </source>
</reference>
<dbReference type="EMBL" id="VIGV01000006">
    <property type="protein sequence ID" value="TWS22797.1"/>
    <property type="molecule type" value="Genomic_DNA"/>
</dbReference>
<accession>A0A5C5RIF9</accession>
<dbReference type="OrthoDB" id="134501at2"/>
<feature type="transmembrane region" description="Helical" evidence="2">
    <location>
        <begin position="287"/>
        <end position="309"/>
    </location>
</feature>
<name>A0A5C5RIF9_9ACTN</name>
<protein>
    <submittedName>
        <fullName evidence="3">Uncharacterized protein</fullName>
    </submittedName>
</protein>
<dbReference type="Proteomes" id="UP000319792">
    <property type="component" value="Unassembled WGS sequence"/>
</dbReference>
<keyword evidence="2" id="KW-0472">Membrane</keyword>
<feature type="compositionally biased region" description="Basic and acidic residues" evidence="1">
    <location>
        <begin position="90"/>
        <end position="99"/>
    </location>
</feature>
<organism evidence="3 4">
    <name type="scientific">Tsukamurella sputi</name>
    <dbReference type="NCBI Taxonomy" id="2591848"/>
    <lineage>
        <taxon>Bacteria</taxon>
        <taxon>Bacillati</taxon>
        <taxon>Actinomycetota</taxon>
        <taxon>Actinomycetes</taxon>
        <taxon>Mycobacteriales</taxon>
        <taxon>Tsukamurellaceae</taxon>
        <taxon>Tsukamurella</taxon>
    </lineage>
</organism>
<keyword evidence="2" id="KW-0812">Transmembrane</keyword>
<reference evidence="3 4" key="2">
    <citation type="submission" date="2019-08" db="EMBL/GenBank/DDBJ databases">
        <title>Tsukamurella conjunctivitidis sp. nov., Tsukamurella assacharolytica sp. nov. and Tsukamurella sputae sp. nov. isolated from patients with conjunctivitis, bacteraemia (lymphoma) and respiratory infection (sputum) in Hong Kong.</title>
        <authorList>
            <person name="Fok K.M.N."/>
            <person name="Fong J.Y.H."/>
        </authorList>
    </citation>
    <scope>NUCLEOTIDE SEQUENCE [LARGE SCALE GENOMIC DNA]</scope>
    <source>
        <strain evidence="3 4">HKU70</strain>
    </source>
</reference>
<dbReference type="AlphaFoldDB" id="A0A5C5RIF9"/>
<evidence type="ECO:0000256" key="2">
    <source>
        <dbReference type="SAM" id="Phobius"/>
    </source>
</evidence>
<keyword evidence="2" id="KW-1133">Transmembrane helix</keyword>
<feature type="region of interest" description="Disordered" evidence="1">
    <location>
        <begin position="88"/>
        <end position="110"/>
    </location>
</feature>
<proteinExistence type="predicted"/>
<comment type="caution">
    <text evidence="3">The sequence shown here is derived from an EMBL/GenBank/DDBJ whole genome shotgun (WGS) entry which is preliminary data.</text>
</comment>